<evidence type="ECO:0008006" key="4">
    <source>
        <dbReference type="Google" id="ProtNLM"/>
    </source>
</evidence>
<dbReference type="Proteomes" id="UP001597118">
    <property type="component" value="Unassembled WGS sequence"/>
</dbReference>
<name>A0ABW4IJ73_9SPHI</name>
<gene>
    <name evidence="2" type="ORF">ACFSAH_19335</name>
</gene>
<dbReference type="RefSeq" id="WP_379664357.1">
    <property type="nucleotide sequence ID" value="NZ_JBHUDG010000051.1"/>
</dbReference>
<accession>A0ABW4IJ73</accession>
<keyword evidence="3" id="KW-1185">Reference proteome</keyword>
<evidence type="ECO:0000256" key="1">
    <source>
        <dbReference type="SAM" id="Phobius"/>
    </source>
</evidence>
<feature type="transmembrane region" description="Helical" evidence="1">
    <location>
        <begin position="30"/>
        <end position="52"/>
    </location>
</feature>
<proteinExistence type="predicted"/>
<organism evidence="2 3">
    <name type="scientific">Pseudopedobacter beijingensis</name>
    <dbReference type="NCBI Taxonomy" id="1207056"/>
    <lineage>
        <taxon>Bacteria</taxon>
        <taxon>Pseudomonadati</taxon>
        <taxon>Bacteroidota</taxon>
        <taxon>Sphingobacteriia</taxon>
        <taxon>Sphingobacteriales</taxon>
        <taxon>Sphingobacteriaceae</taxon>
        <taxon>Pseudopedobacter</taxon>
    </lineage>
</organism>
<evidence type="ECO:0000313" key="2">
    <source>
        <dbReference type="EMBL" id="MFD1632034.1"/>
    </source>
</evidence>
<keyword evidence="1" id="KW-0472">Membrane</keyword>
<protein>
    <recommendedName>
        <fullName evidence="4">Large conductance mechanosensitive channel</fullName>
    </recommendedName>
</protein>
<keyword evidence="1" id="KW-1133">Transmembrane helix</keyword>
<evidence type="ECO:0000313" key="3">
    <source>
        <dbReference type="Proteomes" id="UP001597118"/>
    </source>
</evidence>
<keyword evidence="1" id="KW-0812">Transmembrane</keyword>
<dbReference type="EMBL" id="JBHUDG010000051">
    <property type="protein sequence ID" value="MFD1632034.1"/>
    <property type="molecule type" value="Genomic_DNA"/>
</dbReference>
<sequence>MEPPNVLKTLFNDGELPTVNVEIGLTKETIIDLAFAAIIVAVLLAFLNKYILSKI</sequence>
<reference evidence="3" key="1">
    <citation type="journal article" date="2019" name="Int. J. Syst. Evol. Microbiol.">
        <title>The Global Catalogue of Microorganisms (GCM) 10K type strain sequencing project: providing services to taxonomists for standard genome sequencing and annotation.</title>
        <authorList>
            <consortium name="The Broad Institute Genomics Platform"/>
            <consortium name="The Broad Institute Genome Sequencing Center for Infectious Disease"/>
            <person name="Wu L."/>
            <person name="Ma J."/>
        </authorList>
    </citation>
    <scope>NUCLEOTIDE SEQUENCE [LARGE SCALE GENOMIC DNA]</scope>
    <source>
        <strain evidence="3">CCUG 53762</strain>
    </source>
</reference>
<comment type="caution">
    <text evidence="2">The sequence shown here is derived from an EMBL/GenBank/DDBJ whole genome shotgun (WGS) entry which is preliminary data.</text>
</comment>